<keyword evidence="2" id="KW-0378">Hydrolase</keyword>
<feature type="domain" description="RNase III" evidence="7">
    <location>
        <begin position="1"/>
        <end position="135"/>
    </location>
</feature>
<dbReference type="SMART" id="SM00358">
    <property type="entry name" value="DSRM"/>
    <property type="match status" value="1"/>
</dbReference>
<feature type="domain" description="DRBM" evidence="6">
    <location>
        <begin position="160"/>
        <end position="225"/>
    </location>
</feature>
<evidence type="ECO:0000256" key="4">
    <source>
        <dbReference type="ARBA" id="ARBA00022884"/>
    </source>
</evidence>
<evidence type="ECO:0000259" key="7">
    <source>
        <dbReference type="PROSITE" id="PS50142"/>
    </source>
</evidence>
<dbReference type="PROSITE" id="PS00517">
    <property type="entry name" value="RNASE_3_1"/>
    <property type="match status" value="1"/>
</dbReference>
<dbReference type="FunFam" id="1.10.1520.10:FF:000005">
    <property type="entry name" value="Putative endoribonuclease dicer"/>
    <property type="match status" value="1"/>
</dbReference>
<proteinExistence type="predicted"/>
<evidence type="ECO:0000259" key="6">
    <source>
        <dbReference type="PROSITE" id="PS50137"/>
    </source>
</evidence>
<reference evidence="9" key="1">
    <citation type="submission" date="2025-08" db="UniProtKB">
        <authorList>
            <consortium name="RefSeq"/>
        </authorList>
    </citation>
    <scope>IDENTIFICATION</scope>
    <source>
        <tissue evidence="9">Muscle</tissue>
    </source>
</reference>
<dbReference type="Pfam" id="PF00636">
    <property type="entry name" value="Ribonuclease_3"/>
    <property type="match status" value="1"/>
</dbReference>
<dbReference type="CDD" id="cd00593">
    <property type="entry name" value="RIBOc"/>
    <property type="match status" value="1"/>
</dbReference>
<sequence>MSDVFSSSSDCYQRLEFLGDAILDYLITKHLYEDPRQHSPGVLTDLRSALVNNTIFASLAVKYDYHKYFKAISPELFHVIDDFVQFQLEKNEMQGMDSELRRSEEDEEKEEDIEVPKAMGDIFESLAGAIYMDSRMSLETVWQVYYPMMRPLIEKFSANVPRSPVRELLEMEPETAKFSPAERTYDGKVRVTVEVVGKGKFKGVGRSYRIAKSAAARRALRSLKANQPQVQKN</sequence>
<evidence type="ECO:0000256" key="2">
    <source>
        <dbReference type="ARBA" id="ARBA00022801"/>
    </source>
</evidence>
<dbReference type="Gene3D" id="3.30.160.20">
    <property type="match status" value="1"/>
</dbReference>
<dbReference type="SMART" id="SM00535">
    <property type="entry name" value="RIBOc"/>
    <property type="match status" value="1"/>
</dbReference>
<dbReference type="GO" id="GO:0003723">
    <property type="term" value="F:RNA binding"/>
    <property type="evidence" value="ECO:0007669"/>
    <property type="project" value="UniProtKB-UniRule"/>
</dbReference>
<dbReference type="SUPFAM" id="SSF69065">
    <property type="entry name" value="RNase III domain-like"/>
    <property type="match status" value="1"/>
</dbReference>
<dbReference type="GO" id="GO:0046872">
    <property type="term" value="F:metal ion binding"/>
    <property type="evidence" value="ECO:0007669"/>
    <property type="project" value="UniProtKB-KW"/>
</dbReference>
<keyword evidence="8" id="KW-1185">Reference proteome</keyword>
<evidence type="ECO:0000313" key="8">
    <source>
        <dbReference type="Proteomes" id="UP000504611"/>
    </source>
</evidence>
<dbReference type="PROSITE" id="PS50142">
    <property type="entry name" value="RNASE_3_2"/>
    <property type="match status" value="1"/>
</dbReference>
<evidence type="ECO:0000313" key="9">
    <source>
        <dbReference type="RefSeq" id="XP_010790812.1"/>
    </source>
</evidence>
<evidence type="ECO:0000256" key="1">
    <source>
        <dbReference type="ARBA" id="ARBA00022723"/>
    </source>
</evidence>
<evidence type="ECO:0000256" key="5">
    <source>
        <dbReference type="PROSITE-ProRule" id="PRU00266"/>
    </source>
</evidence>
<dbReference type="GO" id="GO:0070578">
    <property type="term" value="C:RISC-loading complex"/>
    <property type="evidence" value="ECO:0007669"/>
    <property type="project" value="TreeGrafter"/>
</dbReference>
<dbReference type="Proteomes" id="UP000504611">
    <property type="component" value="Unplaced"/>
</dbReference>
<dbReference type="GO" id="GO:0005737">
    <property type="term" value="C:cytoplasm"/>
    <property type="evidence" value="ECO:0007669"/>
    <property type="project" value="TreeGrafter"/>
</dbReference>
<protein>
    <submittedName>
        <fullName evidence="9">Endoribonuclease Dicer-like</fullName>
    </submittedName>
</protein>
<dbReference type="GO" id="GO:0030422">
    <property type="term" value="P:siRNA processing"/>
    <property type="evidence" value="ECO:0007669"/>
    <property type="project" value="InterPro"/>
</dbReference>
<evidence type="ECO:0000256" key="3">
    <source>
        <dbReference type="ARBA" id="ARBA00022842"/>
    </source>
</evidence>
<dbReference type="SUPFAM" id="SSF54768">
    <property type="entry name" value="dsRNA-binding domain-like"/>
    <property type="match status" value="1"/>
</dbReference>
<dbReference type="GO" id="GO:0004530">
    <property type="term" value="F:deoxyribonuclease I activity"/>
    <property type="evidence" value="ECO:0007669"/>
    <property type="project" value="TreeGrafter"/>
</dbReference>
<dbReference type="Gene3D" id="1.10.1520.10">
    <property type="entry name" value="Ribonuclease III domain"/>
    <property type="match status" value="1"/>
</dbReference>
<dbReference type="GO" id="GO:0004525">
    <property type="term" value="F:ribonuclease III activity"/>
    <property type="evidence" value="ECO:0007669"/>
    <property type="project" value="InterPro"/>
</dbReference>
<dbReference type="RefSeq" id="XP_010790812.1">
    <property type="nucleotide sequence ID" value="XM_010792510.1"/>
</dbReference>
<gene>
    <name evidence="9" type="primary">LOC104963853</name>
</gene>
<dbReference type="GO" id="GO:0031054">
    <property type="term" value="P:pre-miRNA processing"/>
    <property type="evidence" value="ECO:0007669"/>
    <property type="project" value="InterPro"/>
</dbReference>
<organism evidence="8 9">
    <name type="scientific">Notothenia coriiceps</name>
    <name type="common">black rockcod</name>
    <dbReference type="NCBI Taxonomy" id="8208"/>
    <lineage>
        <taxon>Eukaryota</taxon>
        <taxon>Metazoa</taxon>
        <taxon>Chordata</taxon>
        <taxon>Craniata</taxon>
        <taxon>Vertebrata</taxon>
        <taxon>Euteleostomi</taxon>
        <taxon>Actinopterygii</taxon>
        <taxon>Neopterygii</taxon>
        <taxon>Teleostei</taxon>
        <taxon>Neoteleostei</taxon>
        <taxon>Acanthomorphata</taxon>
        <taxon>Eupercaria</taxon>
        <taxon>Perciformes</taxon>
        <taxon>Notothenioidei</taxon>
        <taxon>Nototheniidae</taxon>
        <taxon>Notothenia</taxon>
    </lineage>
</organism>
<dbReference type="InterPro" id="IPR044441">
    <property type="entry name" value="DICER_DSRM"/>
</dbReference>
<dbReference type="CDD" id="cd10843">
    <property type="entry name" value="DSRM_DICER"/>
    <property type="match status" value="1"/>
</dbReference>
<dbReference type="GeneID" id="104963853"/>
<dbReference type="FunFam" id="3.30.160.20:FF:000015">
    <property type="entry name" value="endoribonuclease Dicer"/>
    <property type="match status" value="1"/>
</dbReference>
<keyword evidence="1" id="KW-0479">Metal-binding</keyword>
<dbReference type="InterPro" id="IPR000999">
    <property type="entry name" value="RNase_III_dom"/>
</dbReference>
<dbReference type="GO" id="GO:0006309">
    <property type="term" value="P:apoptotic DNA fragmentation"/>
    <property type="evidence" value="ECO:0007669"/>
    <property type="project" value="TreeGrafter"/>
</dbReference>
<accession>A0A6I9PRL7</accession>
<dbReference type="PANTHER" id="PTHR14950">
    <property type="entry name" value="DICER-RELATED"/>
    <property type="match status" value="1"/>
</dbReference>
<dbReference type="KEGG" id="ncc:104963853"/>
<dbReference type="GO" id="GO:0005634">
    <property type="term" value="C:nucleus"/>
    <property type="evidence" value="ECO:0007669"/>
    <property type="project" value="TreeGrafter"/>
</dbReference>
<dbReference type="InterPro" id="IPR014720">
    <property type="entry name" value="dsRBD_dom"/>
</dbReference>
<dbReference type="InterPro" id="IPR036389">
    <property type="entry name" value="RNase_III_sf"/>
</dbReference>
<name>A0A6I9PRL7_9TELE</name>
<dbReference type="AlphaFoldDB" id="A0A6I9PRL7"/>
<dbReference type="Pfam" id="PF20932">
    <property type="entry name" value="Dicer_dsRBD"/>
    <property type="match status" value="1"/>
</dbReference>
<dbReference type="OrthoDB" id="2392202at2759"/>
<keyword evidence="3" id="KW-0460">Magnesium</keyword>
<dbReference type="PANTHER" id="PTHR14950:SF37">
    <property type="entry name" value="ENDORIBONUCLEASE DICER"/>
    <property type="match status" value="1"/>
</dbReference>
<dbReference type="PROSITE" id="PS50137">
    <property type="entry name" value="DS_RBD"/>
    <property type="match status" value="1"/>
</dbReference>
<keyword evidence="4 5" id="KW-0694">RNA-binding</keyword>